<evidence type="ECO:0000256" key="8">
    <source>
        <dbReference type="ARBA" id="ARBA00023316"/>
    </source>
</evidence>
<dbReference type="GO" id="GO:0008745">
    <property type="term" value="F:N-acetylmuramoyl-L-alanine amidase activity"/>
    <property type="evidence" value="ECO:0007669"/>
    <property type="project" value="UniProtKB-EC"/>
</dbReference>
<accession>I1XLL6</accession>
<dbReference type="Pfam" id="PF11741">
    <property type="entry name" value="AMIN"/>
    <property type="match status" value="1"/>
</dbReference>
<dbReference type="InterPro" id="IPR021731">
    <property type="entry name" value="AMIN_dom"/>
</dbReference>
<dbReference type="PROSITE" id="PS51782">
    <property type="entry name" value="LYSM"/>
    <property type="match status" value="1"/>
</dbReference>
<keyword evidence="7 12" id="KW-0378">Hydrolase</keyword>
<evidence type="ECO:0000313" key="13">
    <source>
        <dbReference type="Proteomes" id="UP000009144"/>
    </source>
</evidence>
<feature type="compositionally biased region" description="Basic and acidic residues" evidence="10">
    <location>
        <begin position="139"/>
        <end position="152"/>
    </location>
</feature>
<dbReference type="Pfam" id="PF01476">
    <property type="entry name" value="LysM"/>
    <property type="match status" value="1"/>
</dbReference>
<comment type="catalytic activity">
    <reaction evidence="1">
        <text>Hydrolyzes the link between N-acetylmuramoyl residues and L-amino acid residues in certain cell-wall glycopeptides.</text>
        <dbReference type="EC" id="3.5.1.28"/>
    </reaction>
</comment>
<dbReference type="PATRIC" id="fig|754476.3.peg.2447"/>
<dbReference type="FunFam" id="3.40.630.40:FF:000001">
    <property type="entry name" value="N-acetylmuramoyl-L-alanine amidase"/>
    <property type="match status" value="1"/>
</dbReference>
<dbReference type="Gene3D" id="2.60.40.3500">
    <property type="match status" value="1"/>
</dbReference>
<dbReference type="KEGG" id="mej:Q7A_2485"/>
<dbReference type="OrthoDB" id="9806267at2"/>
<evidence type="ECO:0000256" key="1">
    <source>
        <dbReference type="ARBA" id="ARBA00001561"/>
    </source>
</evidence>
<dbReference type="HOGENOM" id="CLU_014322_2_3_6"/>
<dbReference type="Gene3D" id="3.10.350.10">
    <property type="entry name" value="LysM domain"/>
    <property type="match status" value="1"/>
</dbReference>
<proteinExistence type="inferred from homology"/>
<dbReference type="PANTHER" id="PTHR30404:SF0">
    <property type="entry name" value="N-ACETYLMURAMOYL-L-ALANINE AMIDASE AMIC"/>
    <property type="match status" value="1"/>
</dbReference>
<dbReference type="eggNOG" id="COG0860">
    <property type="taxonomic scope" value="Bacteria"/>
</dbReference>
<name>I1XLL6_METNJ</name>
<dbReference type="GO" id="GO:0009253">
    <property type="term" value="P:peptidoglycan catabolic process"/>
    <property type="evidence" value="ECO:0007669"/>
    <property type="project" value="InterPro"/>
</dbReference>
<evidence type="ECO:0000256" key="3">
    <source>
        <dbReference type="ARBA" id="ARBA00010860"/>
    </source>
</evidence>
<evidence type="ECO:0000256" key="2">
    <source>
        <dbReference type="ARBA" id="ARBA00004418"/>
    </source>
</evidence>
<feature type="signal peptide" evidence="11">
    <location>
        <begin position="1"/>
        <end position="19"/>
    </location>
</feature>
<dbReference type="InterPro" id="IPR002508">
    <property type="entry name" value="MurNAc-LAA_cat"/>
</dbReference>
<comment type="subcellular location">
    <subcellularLocation>
        <location evidence="2">Periplasm</location>
    </subcellularLocation>
</comment>
<comment type="similarity">
    <text evidence="3">Belongs to the N-acetylmuramoyl-L-alanine amidase 3 family.</text>
</comment>
<keyword evidence="13" id="KW-1185">Reference proteome</keyword>
<dbReference type="AlphaFoldDB" id="I1XLL6"/>
<dbReference type="PANTHER" id="PTHR30404">
    <property type="entry name" value="N-ACETYLMURAMOYL-L-ALANINE AMIDASE"/>
    <property type="match status" value="1"/>
</dbReference>
<dbReference type="EC" id="3.5.1.28" evidence="4"/>
<dbReference type="eggNOG" id="COG1388">
    <property type="taxonomic scope" value="Bacteria"/>
</dbReference>
<evidence type="ECO:0000256" key="7">
    <source>
        <dbReference type="ARBA" id="ARBA00022801"/>
    </source>
</evidence>
<dbReference type="EMBL" id="CP003390">
    <property type="protein sequence ID" value="AFI85285.1"/>
    <property type="molecule type" value="Genomic_DNA"/>
</dbReference>
<evidence type="ECO:0000256" key="11">
    <source>
        <dbReference type="SAM" id="SignalP"/>
    </source>
</evidence>
<dbReference type="CDD" id="cd02696">
    <property type="entry name" value="MurNAc-LAA"/>
    <property type="match status" value="1"/>
</dbReference>
<organism evidence="12 13">
    <name type="scientific">Methylophaga nitratireducenticrescens</name>
    <dbReference type="NCBI Taxonomy" id="754476"/>
    <lineage>
        <taxon>Bacteria</taxon>
        <taxon>Pseudomonadati</taxon>
        <taxon>Pseudomonadota</taxon>
        <taxon>Gammaproteobacteria</taxon>
        <taxon>Thiotrichales</taxon>
        <taxon>Piscirickettsiaceae</taxon>
        <taxon>Methylophaga</taxon>
    </lineage>
</organism>
<evidence type="ECO:0000256" key="10">
    <source>
        <dbReference type="SAM" id="MobiDB-lite"/>
    </source>
</evidence>
<dbReference type="Pfam" id="PF01520">
    <property type="entry name" value="Amidase_3"/>
    <property type="match status" value="1"/>
</dbReference>
<dbReference type="GO" id="GO:0030288">
    <property type="term" value="C:outer membrane-bounded periplasmic space"/>
    <property type="evidence" value="ECO:0007669"/>
    <property type="project" value="TreeGrafter"/>
</dbReference>
<dbReference type="InterPro" id="IPR018392">
    <property type="entry name" value="LysM"/>
</dbReference>
<evidence type="ECO:0000256" key="5">
    <source>
        <dbReference type="ARBA" id="ARBA00022729"/>
    </source>
</evidence>
<dbReference type="GO" id="GO:0071555">
    <property type="term" value="P:cell wall organization"/>
    <property type="evidence" value="ECO:0007669"/>
    <property type="project" value="UniProtKB-KW"/>
</dbReference>
<evidence type="ECO:0000256" key="4">
    <source>
        <dbReference type="ARBA" id="ARBA00011901"/>
    </source>
</evidence>
<dbReference type="Proteomes" id="UP000009144">
    <property type="component" value="Chromosome"/>
</dbReference>
<keyword evidence="8" id="KW-0961">Cell wall biogenesis/degradation</keyword>
<gene>
    <name evidence="12" type="ordered locus">Q7A_2485</name>
</gene>
<dbReference type="SUPFAM" id="SSF53187">
    <property type="entry name" value="Zn-dependent exopeptidases"/>
    <property type="match status" value="1"/>
</dbReference>
<feature type="chain" id="PRO_5015093917" description="N-acetylmuramoyl-L-alanine amidase AmiC" evidence="11">
    <location>
        <begin position="20"/>
        <end position="461"/>
    </location>
</feature>
<reference evidence="12 13" key="1">
    <citation type="journal article" date="2012" name="J. Bacteriol.">
        <title>Complete genome sequences of Methylophaga sp. strain JAM1 and Methylophaga sp. strain JAM7.</title>
        <authorList>
            <person name="Villeneuve C."/>
            <person name="Martineau C."/>
            <person name="Mauffrey F."/>
            <person name="Villemur R."/>
        </authorList>
    </citation>
    <scope>NUCLEOTIDE SEQUENCE [LARGE SCALE GENOMIC DNA]</scope>
    <source>
        <strain evidence="12 13">JAM1</strain>
    </source>
</reference>
<feature type="compositionally biased region" description="Polar residues" evidence="10">
    <location>
        <begin position="166"/>
        <end position="175"/>
    </location>
</feature>
<dbReference type="SMART" id="SM00257">
    <property type="entry name" value="LysM"/>
    <property type="match status" value="1"/>
</dbReference>
<keyword evidence="5 11" id="KW-0732">Signal</keyword>
<protein>
    <recommendedName>
        <fullName evidence="9">N-acetylmuramoyl-L-alanine amidase AmiC</fullName>
        <ecNumber evidence="4">3.5.1.28</ecNumber>
    </recommendedName>
</protein>
<dbReference type="RefSeq" id="WP_014707649.1">
    <property type="nucleotide sequence ID" value="NC_017857.3"/>
</dbReference>
<dbReference type="InterPro" id="IPR036779">
    <property type="entry name" value="LysM_dom_sf"/>
</dbReference>
<evidence type="ECO:0000256" key="9">
    <source>
        <dbReference type="ARBA" id="ARBA00074581"/>
    </source>
</evidence>
<dbReference type="InterPro" id="IPR050695">
    <property type="entry name" value="N-acetylmuramoyl_amidase_3"/>
</dbReference>
<reference evidence="12 13" key="2">
    <citation type="journal article" date="2013" name="Int. J. Syst. Evol. Microbiol.">
        <title>Methylophaga nitratireducenticrescens sp. nov. and Methylophaga frappieri sp. nov., isolated from the biofilm of the methanol-fed denitrification system treating the seawater at the Montreal Biodome.</title>
        <authorList>
            <person name="Villeneuve C."/>
            <person name="Martineau C."/>
            <person name="Mauffrey F."/>
            <person name="Villemur R."/>
        </authorList>
    </citation>
    <scope>NUCLEOTIDE SEQUENCE [LARGE SCALE GENOMIC DNA]</scope>
    <source>
        <strain evidence="12 13">JAM1</strain>
    </source>
</reference>
<dbReference type="STRING" id="754476.Q7A_2485"/>
<evidence type="ECO:0000313" key="12">
    <source>
        <dbReference type="EMBL" id="AFI85285.1"/>
    </source>
</evidence>
<dbReference type="SUPFAM" id="SSF54106">
    <property type="entry name" value="LysM domain"/>
    <property type="match status" value="1"/>
</dbReference>
<feature type="region of interest" description="Disordered" evidence="10">
    <location>
        <begin position="132"/>
        <end position="175"/>
    </location>
</feature>
<evidence type="ECO:0000256" key="6">
    <source>
        <dbReference type="ARBA" id="ARBA00022764"/>
    </source>
</evidence>
<sequence>MSRLLLGLIILMFTVDAHAASVENIRISQNTNLTRVVLDLDTALEYSSFTLTNPHRLVVDLKAAKVNKKLIAPTFNSAVVEKIRHAQHDQETYRLVFDLKQETDYEIQTLAPEGEYSHRLLVDLKHGPATALATNKSSKSPEKATDKAEEKASAQITKADTPPSPQQTATNTTVRNRPMLPRRDIVIAIDPGHGGRDPGAIGRKGTREKDVVLAISRRLAKLVDNEPGMRAFMTRERDEFITLRQRIQRAKKNGADMFISIHADAFQRTSAKGSSVYVLSQRGASSEAAQILADRENAADLAGGISLEDKDDLLASVLLDLSQTASLEASLEVGNSVLSGLKRVGPVHKKRVESAAFVVLKSPDIPSVLVETAFISNPEEERKLNDVNHQNKLAQAMLAGIRSYFQRNPITQQVKPQQHIVSSGDTLSTIAQRYRVNMSELKSTNNLQTSKLMVGDVLKIP</sequence>
<dbReference type="SMART" id="SM00646">
    <property type="entry name" value="Ami_3"/>
    <property type="match status" value="1"/>
</dbReference>
<keyword evidence="6" id="KW-0574">Periplasm</keyword>
<dbReference type="Gene3D" id="3.40.630.40">
    <property type="entry name" value="Zn-dependent exopeptidases"/>
    <property type="match status" value="1"/>
</dbReference>
<dbReference type="CDD" id="cd00118">
    <property type="entry name" value="LysM"/>
    <property type="match status" value="1"/>
</dbReference>